<keyword evidence="4" id="KW-1185">Reference proteome</keyword>
<gene>
    <name evidence="3" type="ORF">UA74_20855</name>
</gene>
<dbReference type="EMBL" id="CP016076">
    <property type="protein sequence ID" value="APU16196.1"/>
    <property type="molecule type" value="Genomic_DNA"/>
</dbReference>
<keyword evidence="2" id="KW-1133">Transmembrane helix</keyword>
<organism evidence="3 4">
    <name type="scientific">Actinoalloteichus fjordicus</name>
    <dbReference type="NCBI Taxonomy" id="1612552"/>
    <lineage>
        <taxon>Bacteria</taxon>
        <taxon>Bacillati</taxon>
        <taxon>Actinomycetota</taxon>
        <taxon>Actinomycetes</taxon>
        <taxon>Pseudonocardiales</taxon>
        <taxon>Pseudonocardiaceae</taxon>
        <taxon>Actinoalloteichus</taxon>
    </lineage>
</organism>
<name>A0AAC9LF17_9PSEU</name>
<evidence type="ECO:0000256" key="2">
    <source>
        <dbReference type="SAM" id="Phobius"/>
    </source>
</evidence>
<proteinExistence type="predicted"/>
<keyword evidence="2" id="KW-0472">Membrane</keyword>
<protein>
    <recommendedName>
        <fullName evidence="5">Hydrolytic protein</fullName>
    </recommendedName>
</protein>
<dbReference type="Proteomes" id="UP000185511">
    <property type="component" value="Chromosome"/>
</dbReference>
<dbReference type="AlphaFoldDB" id="A0AAC9LF17"/>
<feature type="region of interest" description="Disordered" evidence="1">
    <location>
        <begin position="259"/>
        <end position="324"/>
    </location>
</feature>
<evidence type="ECO:0000313" key="3">
    <source>
        <dbReference type="EMBL" id="APU16196.1"/>
    </source>
</evidence>
<dbReference type="KEGG" id="acad:UA74_20855"/>
<evidence type="ECO:0008006" key="5">
    <source>
        <dbReference type="Google" id="ProtNLM"/>
    </source>
</evidence>
<keyword evidence="2" id="KW-0812">Transmembrane</keyword>
<feature type="transmembrane region" description="Helical" evidence="2">
    <location>
        <begin position="228"/>
        <end position="247"/>
    </location>
</feature>
<reference evidence="4" key="1">
    <citation type="submission" date="2016-06" db="EMBL/GenBank/DDBJ databases">
        <title>Complete genome sequence of Actinoalloteichus fjordicus DSM 46855 (=ADI127-17), type strain of the new species Actinoalloteichus fjordicus.</title>
        <authorList>
            <person name="Ruckert C."/>
            <person name="Nouioui I."/>
            <person name="Willmese J."/>
            <person name="van Wezel G."/>
            <person name="Klenk H.-P."/>
            <person name="Kalinowski J."/>
            <person name="Zotchev S.B."/>
        </authorList>
    </citation>
    <scope>NUCLEOTIDE SEQUENCE [LARGE SCALE GENOMIC DNA]</scope>
    <source>
        <strain evidence="4">ADI127-7</strain>
    </source>
</reference>
<evidence type="ECO:0000256" key="1">
    <source>
        <dbReference type="SAM" id="MobiDB-lite"/>
    </source>
</evidence>
<sequence>MLTVRNGGDIVEAYEFEVVGACAPWTTVEPARLSLYPGTSETVRIVLRPPRSSEVPVGEIPLAVLVTPAERPETRAVPEATVVVRAFRELTAELVPQVRRARRRARHLVVARNRGNTPLLIAPDDLRFVDGEEQLRFATTSAPTTLDAGASAEIALRVSARRLRWFGRPVVRPFQAVVTASDPPSTTEAADTAETIVETADAAEPVDAQPTSVTMDGQFVHLAVLPRWLLWLLGALLALLLLWFGLVRPAVQSAAREAARERTEEMAEAGEIPQAPPGPDAGDESSPGTGGDPDSEADSGSETDGRPGGSEDGDDGRGPGLGEGEQLSVTIEVETDEGDVETGVHTVAADRLFRVTDVLVSNFQGDEGIVTITFDETVVATIALETFRNQDYHWVTPIDVPESADIAVRVECDQPGTPASGEQAAGCVELVHVNGSVVILDD</sequence>
<evidence type="ECO:0000313" key="4">
    <source>
        <dbReference type="Proteomes" id="UP000185511"/>
    </source>
</evidence>
<accession>A0AAC9LF17</accession>